<evidence type="ECO:0000256" key="3">
    <source>
        <dbReference type="ARBA" id="ARBA00022723"/>
    </source>
</evidence>
<evidence type="ECO:0000256" key="5">
    <source>
        <dbReference type="ARBA" id="ARBA00022833"/>
    </source>
</evidence>
<evidence type="ECO:0000256" key="6">
    <source>
        <dbReference type="ARBA" id="ARBA00023049"/>
    </source>
</evidence>
<keyword evidence="4 7" id="KW-0378">Hydrolase</keyword>
<dbReference type="InterPro" id="IPR045090">
    <property type="entry name" value="Pept_M3A_M3B"/>
</dbReference>
<gene>
    <name evidence="11" type="ORF">RZS28_06535</name>
</gene>
<reference evidence="11 12" key="1">
    <citation type="submission" date="2023-10" db="EMBL/GenBank/DDBJ databases">
        <title>Novel methanotroph of the genus Methylocapsa from a subarctic wetland.</title>
        <authorList>
            <person name="Belova S.E."/>
            <person name="Oshkin I.Y."/>
            <person name="Miroshnikov K."/>
            <person name="Dedysh S.N."/>
        </authorList>
    </citation>
    <scope>NUCLEOTIDE SEQUENCE [LARGE SCALE GENOMIC DNA]</scope>
    <source>
        <strain evidence="11 12">RX1</strain>
    </source>
</reference>
<evidence type="ECO:0000256" key="1">
    <source>
        <dbReference type="ARBA" id="ARBA00006040"/>
    </source>
</evidence>
<proteinExistence type="inferred from homology"/>
<evidence type="ECO:0000259" key="10">
    <source>
        <dbReference type="Pfam" id="PF01432"/>
    </source>
</evidence>
<dbReference type="InterPro" id="IPR034005">
    <property type="entry name" value="M3A_DCP"/>
</dbReference>
<dbReference type="InterPro" id="IPR024077">
    <property type="entry name" value="Neurolysin/TOP_dom2"/>
</dbReference>
<keyword evidence="6 7" id="KW-0482">Metalloprotease</keyword>
<evidence type="ECO:0000256" key="4">
    <source>
        <dbReference type="ARBA" id="ARBA00022801"/>
    </source>
</evidence>
<dbReference type="Pfam" id="PF01432">
    <property type="entry name" value="Peptidase_M3"/>
    <property type="match status" value="1"/>
</dbReference>
<comment type="similarity">
    <text evidence="1 7">Belongs to the peptidase M3 family.</text>
</comment>
<dbReference type="SUPFAM" id="SSF55486">
    <property type="entry name" value="Metalloproteases ('zincins'), catalytic domain"/>
    <property type="match status" value="1"/>
</dbReference>
<dbReference type="Gene3D" id="1.10.1370.40">
    <property type="match status" value="1"/>
</dbReference>
<evidence type="ECO:0000256" key="2">
    <source>
        <dbReference type="ARBA" id="ARBA00022670"/>
    </source>
</evidence>
<keyword evidence="3 7" id="KW-0479">Metal-binding</keyword>
<evidence type="ECO:0000313" key="12">
    <source>
        <dbReference type="Proteomes" id="UP001626536"/>
    </source>
</evidence>
<accession>A0ABZ0HWL5</accession>
<keyword evidence="8" id="KW-0175">Coiled coil</keyword>
<feature type="domain" description="Peptidase M3A/M3B catalytic" evidence="10">
    <location>
        <begin position="232"/>
        <end position="678"/>
    </location>
</feature>
<dbReference type="InterPro" id="IPR024079">
    <property type="entry name" value="MetalloPept_cat_dom_sf"/>
</dbReference>
<feature type="compositionally biased region" description="Basic and acidic residues" evidence="9">
    <location>
        <begin position="684"/>
        <end position="693"/>
    </location>
</feature>
<organism evidence="11 12">
    <name type="scientific">Methylocapsa polymorpha</name>
    <dbReference type="NCBI Taxonomy" id="3080828"/>
    <lineage>
        <taxon>Bacteria</taxon>
        <taxon>Pseudomonadati</taxon>
        <taxon>Pseudomonadota</taxon>
        <taxon>Alphaproteobacteria</taxon>
        <taxon>Hyphomicrobiales</taxon>
        <taxon>Beijerinckiaceae</taxon>
        <taxon>Methylocapsa</taxon>
    </lineage>
</organism>
<dbReference type="EC" id="3.4.24.-" evidence="11"/>
<keyword evidence="5 7" id="KW-0862">Zinc</keyword>
<evidence type="ECO:0000256" key="9">
    <source>
        <dbReference type="SAM" id="MobiDB-lite"/>
    </source>
</evidence>
<dbReference type="Gene3D" id="1.10.1370.10">
    <property type="entry name" value="Neurolysin, domain 3"/>
    <property type="match status" value="1"/>
</dbReference>
<dbReference type="RefSeq" id="WP_407340527.1">
    <property type="nucleotide sequence ID" value="NZ_CP136862.1"/>
</dbReference>
<comment type="cofactor">
    <cofactor evidence="7">
        <name>Zn(2+)</name>
        <dbReference type="ChEBI" id="CHEBI:29105"/>
    </cofactor>
    <text evidence="7">Binds 1 zinc ion.</text>
</comment>
<dbReference type="PANTHER" id="PTHR43660">
    <property type="entry name" value="DIPEPTIDYL CARBOXYPEPTIDASE"/>
    <property type="match status" value="1"/>
</dbReference>
<protein>
    <submittedName>
        <fullName evidence="11">M3 family metallopeptidase</fullName>
        <ecNumber evidence="11">3.4.24.-</ecNumber>
    </submittedName>
</protein>
<keyword evidence="2 7" id="KW-0645">Protease</keyword>
<evidence type="ECO:0000313" key="11">
    <source>
        <dbReference type="EMBL" id="WOJ90938.1"/>
    </source>
</evidence>
<feature type="region of interest" description="Disordered" evidence="9">
    <location>
        <begin position="674"/>
        <end position="693"/>
    </location>
</feature>
<feature type="coiled-coil region" evidence="8">
    <location>
        <begin position="109"/>
        <end position="136"/>
    </location>
</feature>
<name>A0ABZ0HWL5_9HYPH</name>
<sequence length="693" mass="77266">MSEPNPLLEPWTGPFEAPPFHRFAAEHFRPGFEAALAEQRAEIAAIAANPEPPTFENTIGALERSGHALDRVASVFFNLAGSHTNDELQAIEREIAPALSRHRSEIYLNDALFRRVEALEARREKLGLDAEQARVLERYYIAFKRQGGGLPAGAKARLAGIGERLATLGTAFGQNVLADEKDYLLVLQAPEDLAGLPPSLVAAAAQTAADRGLPGKHAVSLARSSIEPFLQFSARRDLREKAFRAWALRGETGGATDNRLIAAEMVQLRAERAKLLGYETFAHFRLADRMAKTPDAALGLLHSVWERARARALNEQEALQALVAEEGGNFQVAPWDWRYYAEKRRKALFDLDEGETKPYLQLDKLIEAAFYTANRLFGLSFVERKDIPLYHAEARSWTVVGPDGKEVALFIGDYFARSSKRSGAWMSSFRDQRRLDGEVLPIIVNVLNFAKAGENDPCLLSFDDAHTLFHEFGHALHGMLSNVTYPFISGTSVAQDFVEFPSQLYEHWLEQPEILRRFAVHHESGEPMPEALLQRLLSARQFNQGFATVEFTASALVDLGLHLEPEPGAIDVLAFEKKELERLGMPDAIVMRHRTPHFQHIFSGDGYSSGYYSYLWSEILDADGFEAFEESGDIFDPAIAKRLHEYVYSAGYSRDPETAYKGFRGRAPSPEALLRKRGLADAPGADRVKATRS</sequence>
<dbReference type="InterPro" id="IPR001567">
    <property type="entry name" value="Pept_M3A_M3B_dom"/>
</dbReference>
<keyword evidence="12" id="KW-1185">Reference proteome</keyword>
<dbReference type="Gene3D" id="3.40.390.10">
    <property type="entry name" value="Collagenase (Catalytic Domain)"/>
    <property type="match status" value="1"/>
</dbReference>
<dbReference type="GO" id="GO:0016787">
    <property type="term" value="F:hydrolase activity"/>
    <property type="evidence" value="ECO:0007669"/>
    <property type="project" value="UniProtKB-KW"/>
</dbReference>
<evidence type="ECO:0000256" key="8">
    <source>
        <dbReference type="SAM" id="Coils"/>
    </source>
</evidence>
<dbReference type="Proteomes" id="UP001626536">
    <property type="component" value="Chromosome"/>
</dbReference>
<evidence type="ECO:0000256" key="7">
    <source>
        <dbReference type="RuleBase" id="RU003435"/>
    </source>
</evidence>
<dbReference type="EMBL" id="CP136862">
    <property type="protein sequence ID" value="WOJ90938.1"/>
    <property type="molecule type" value="Genomic_DNA"/>
</dbReference>
<dbReference type="PANTHER" id="PTHR43660:SF1">
    <property type="entry name" value="DIPEPTIDYL CARBOXYPEPTIDASE"/>
    <property type="match status" value="1"/>
</dbReference>
<dbReference type="CDD" id="cd06456">
    <property type="entry name" value="M3A_DCP"/>
    <property type="match status" value="1"/>
</dbReference>